<evidence type="ECO:0000313" key="5">
    <source>
        <dbReference type="Proteomes" id="UP000762676"/>
    </source>
</evidence>
<comment type="similarity">
    <text evidence="1">Belongs to the Gfo/Idh/MocA family.</text>
</comment>
<dbReference type="Gene3D" id="3.30.360.10">
    <property type="entry name" value="Dihydrodipicolinate Reductase, domain 2"/>
    <property type="match status" value="1"/>
</dbReference>
<proteinExistence type="inferred from homology"/>
<dbReference type="InterPro" id="IPR055170">
    <property type="entry name" value="GFO_IDH_MocA-like_dom"/>
</dbReference>
<evidence type="ECO:0000256" key="1">
    <source>
        <dbReference type="ARBA" id="ARBA00010928"/>
    </source>
</evidence>
<dbReference type="GO" id="GO:0016491">
    <property type="term" value="F:oxidoreductase activity"/>
    <property type="evidence" value="ECO:0007669"/>
    <property type="project" value="UniProtKB-KW"/>
</dbReference>
<dbReference type="Proteomes" id="UP000762676">
    <property type="component" value="Unassembled WGS sequence"/>
</dbReference>
<keyword evidence="2" id="KW-0560">Oxidoreductase</keyword>
<name>A0AAV4GRV6_9GAST</name>
<evidence type="ECO:0000256" key="2">
    <source>
        <dbReference type="ARBA" id="ARBA00023002"/>
    </source>
</evidence>
<keyword evidence="5" id="KW-1185">Reference proteome</keyword>
<reference evidence="4 5" key="1">
    <citation type="journal article" date="2021" name="Elife">
        <title>Chloroplast acquisition without the gene transfer in kleptoplastic sea slugs, Plakobranchus ocellatus.</title>
        <authorList>
            <person name="Maeda T."/>
            <person name="Takahashi S."/>
            <person name="Yoshida T."/>
            <person name="Shimamura S."/>
            <person name="Takaki Y."/>
            <person name="Nagai Y."/>
            <person name="Toyoda A."/>
            <person name="Suzuki Y."/>
            <person name="Arimoto A."/>
            <person name="Ishii H."/>
            <person name="Satoh N."/>
            <person name="Nishiyama T."/>
            <person name="Hasebe M."/>
            <person name="Maruyama T."/>
            <person name="Minagawa J."/>
            <person name="Obokata J."/>
            <person name="Shigenobu S."/>
        </authorList>
    </citation>
    <scope>NUCLEOTIDE SEQUENCE [LARGE SCALE GENOMIC DNA]</scope>
</reference>
<dbReference type="PANTHER" id="PTHR43818:SF11">
    <property type="entry name" value="BCDNA.GH03377"/>
    <property type="match status" value="1"/>
</dbReference>
<sequence>MVGLCIRHWPAYVDARERFQKGDLGKLVSARFTRMSPDISGNAWENWFMKNENSGGALLDLHMHDVDTVHHFFGLPKAVTAFGVKGFRTNHGIDHVIGRFDYGNGSLVVAEGSWTMPKKSAFEMSFQIVGDRGTATLKADGTYTVIYENGVVTTPSIKNVTGWEVEIDVCINSILNPSKVEVDTSWLNSMKMVEAEEQSILKRKTVTL</sequence>
<dbReference type="AlphaFoldDB" id="A0AAV4GRV6"/>
<gene>
    <name evidence="4" type="ORF">ElyMa_002512600</name>
</gene>
<evidence type="ECO:0000313" key="4">
    <source>
        <dbReference type="EMBL" id="GFR88243.1"/>
    </source>
</evidence>
<evidence type="ECO:0000259" key="3">
    <source>
        <dbReference type="Pfam" id="PF22725"/>
    </source>
</evidence>
<comment type="caution">
    <text evidence="4">The sequence shown here is derived from an EMBL/GenBank/DDBJ whole genome shotgun (WGS) entry which is preliminary data.</text>
</comment>
<organism evidence="4 5">
    <name type="scientific">Elysia marginata</name>
    <dbReference type="NCBI Taxonomy" id="1093978"/>
    <lineage>
        <taxon>Eukaryota</taxon>
        <taxon>Metazoa</taxon>
        <taxon>Spiralia</taxon>
        <taxon>Lophotrochozoa</taxon>
        <taxon>Mollusca</taxon>
        <taxon>Gastropoda</taxon>
        <taxon>Heterobranchia</taxon>
        <taxon>Euthyneura</taxon>
        <taxon>Panpulmonata</taxon>
        <taxon>Sacoglossa</taxon>
        <taxon>Placobranchoidea</taxon>
        <taxon>Plakobranchidae</taxon>
        <taxon>Elysia</taxon>
    </lineage>
</organism>
<dbReference type="EMBL" id="BMAT01005145">
    <property type="protein sequence ID" value="GFR88243.1"/>
    <property type="molecule type" value="Genomic_DNA"/>
</dbReference>
<dbReference type="Pfam" id="PF22725">
    <property type="entry name" value="GFO_IDH_MocA_C3"/>
    <property type="match status" value="1"/>
</dbReference>
<dbReference type="PANTHER" id="PTHR43818">
    <property type="entry name" value="BCDNA.GH03377"/>
    <property type="match status" value="1"/>
</dbReference>
<accession>A0AAV4GRV6</accession>
<dbReference type="SUPFAM" id="SSF55347">
    <property type="entry name" value="Glyceraldehyde-3-phosphate dehydrogenase-like, C-terminal domain"/>
    <property type="match status" value="1"/>
</dbReference>
<dbReference type="InterPro" id="IPR050463">
    <property type="entry name" value="Gfo/Idh/MocA_oxidrdct_glycsds"/>
</dbReference>
<protein>
    <submittedName>
        <fullName evidence="4">Oxidoreductase family, NAD-binding Rossmann fold protein</fullName>
    </submittedName>
</protein>
<feature type="domain" description="GFO/IDH/MocA-like oxidoreductase" evidence="3">
    <location>
        <begin position="13"/>
        <end position="135"/>
    </location>
</feature>